<feature type="compositionally biased region" description="Basic and acidic residues" evidence="3">
    <location>
        <begin position="396"/>
        <end position="405"/>
    </location>
</feature>
<dbReference type="InterPro" id="IPR001005">
    <property type="entry name" value="SANT/Myb"/>
</dbReference>
<comment type="subcellular location">
    <subcellularLocation>
        <location evidence="1">Nucleus</location>
    </subcellularLocation>
</comment>
<reference evidence="6" key="1">
    <citation type="submission" date="2020-03" db="EMBL/GenBank/DDBJ databases">
        <title>Castanea mollissima Vanexum genome sequencing.</title>
        <authorList>
            <person name="Staton M."/>
        </authorList>
    </citation>
    <scope>NUCLEOTIDE SEQUENCE</scope>
    <source>
        <tissue evidence="6">Leaf</tissue>
    </source>
</reference>
<dbReference type="PANTHER" id="PTHR47122">
    <property type="entry name" value="MYB-LIKE DNA-BINDING DOMAIN CONTAINING PROTEIN, EXPRESSED"/>
    <property type="match status" value="1"/>
</dbReference>
<dbReference type="PANTHER" id="PTHR47122:SF8">
    <property type="entry name" value="MYB-LIKE DOMAIN-CONTAINING PROTEIN"/>
    <property type="match status" value="1"/>
</dbReference>
<evidence type="ECO:0000313" key="7">
    <source>
        <dbReference type="Proteomes" id="UP000737018"/>
    </source>
</evidence>
<feature type="domain" description="Myb-like" evidence="4">
    <location>
        <begin position="430"/>
        <end position="478"/>
    </location>
</feature>
<dbReference type="GO" id="GO:0005634">
    <property type="term" value="C:nucleus"/>
    <property type="evidence" value="ECO:0007669"/>
    <property type="project" value="UniProtKB-SubCell"/>
</dbReference>
<dbReference type="AlphaFoldDB" id="A0A8J4RM75"/>
<evidence type="ECO:0000256" key="2">
    <source>
        <dbReference type="ARBA" id="ARBA00023242"/>
    </source>
</evidence>
<keyword evidence="7" id="KW-1185">Reference proteome</keyword>
<evidence type="ECO:0000256" key="3">
    <source>
        <dbReference type="SAM" id="MobiDB-lite"/>
    </source>
</evidence>
<dbReference type="InterPro" id="IPR009057">
    <property type="entry name" value="Homeodomain-like_sf"/>
</dbReference>
<protein>
    <submittedName>
        <fullName evidence="6">Uncharacterized protein</fullName>
    </submittedName>
</protein>
<feature type="domain" description="HTH myb-type" evidence="5">
    <location>
        <begin position="423"/>
        <end position="482"/>
    </location>
</feature>
<dbReference type="OrthoDB" id="608866at2759"/>
<gene>
    <name evidence="6" type="ORF">CMV_007233</name>
</gene>
<dbReference type="CDD" id="cd11660">
    <property type="entry name" value="SANT_TRF"/>
    <property type="match status" value="1"/>
</dbReference>
<feature type="region of interest" description="Disordered" evidence="3">
    <location>
        <begin position="367"/>
        <end position="409"/>
    </location>
</feature>
<sequence>MNITSKDSLITSDEIANMFTSKFSEVDLSLFAASEQEAIGVEHFLVEPKCAIEYDEIKADFNAVHSNLTREAQEETPELLDGKTRLPTCEEFTLDAKPADEVTILDHGSCKVSCVGNVGLGRNSPDFHERDSAAEISNMSSASVPALESTRNQNSPVLDEMTVEELHEAFSSMFGRETSVTDKQWLKCHLLFGLHNQVELDNGLNLVKRGTTSYKIGGKTVCSSSCDSSGSATGSIDSVLVDKTMAVGWHVERKKFADLDTLKTSSEDSKIDSCSLDGGDEALVTQKRQRKPPKRYIEESMEDKSRYCKRKNGDCEVFYKESREKLLSVRSRKRLYPKGFGAAPMVCQDKSFKGSCIQVPFGIPVEEGHTETDTSSWNSEDFKDDRLSSPNEEVDTEPHSARSQDDICGDGFITRGNTQKVSSHRKHHISWTSSEVMKLIEGVSRCGVGRWAEIKRLMFSSSSRRTPVDLKDKWRNLLRASYAQLQCKRKVKQGQKQVSNQVPESVLWRVRELSTTYPYQRERKFKVSCTDSSNFSASTNNILVPLST</sequence>
<dbReference type="InterPro" id="IPR017930">
    <property type="entry name" value="Myb_dom"/>
</dbReference>
<dbReference type="SUPFAM" id="SSF46689">
    <property type="entry name" value="Homeodomain-like"/>
    <property type="match status" value="1"/>
</dbReference>
<dbReference type="EMBL" id="JRKL02000709">
    <property type="protein sequence ID" value="KAF3968930.1"/>
    <property type="molecule type" value="Genomic_DNA"/>
</dbReference>
<accession>A0A8J4RM75</accession>
<proteinExistence type="predicted"/>
<evidence type="ECO:0000259" key="5">
    <source>
        <dbReference type="PROSITE" id="PS51294"/>
    </source>
</evidence>
<evidence type="ECO:0000313" key="6">
    <source>
        <dbReference type="EMBL" id="KAF3968930.1"/>
    </source>
</evidence>
<dbReference type="Proteomes" id="UP000737018">
    <property type="component" value="Unassembled WGS sequence"/>
</dbReference>
<dbReference type="PROSITE" id="PS51294">
    <property type="entry name" value="HTH_MYB"/>
    <property type="match status" value="1"/>
</dbReference>
<dbReference type="Pfam" id="PF00249">
    <property type="entry name" value="Myb_DNA-binding"/>
    <property type="match status" value="1"/>
</dbReference>
<organism evidence="6 7">
    <name type="scientific">Castanea mollissima</name>
    <name type="common">Chinese chestnut</name>
    <dbReference type="NCBI Taxonomy" id="60419"/>
    <lineage>
        <taxon>Eukaryota</taxon>
        <taxon>Viridiplantae</taxon>
        <taxon>Streptophyta</taxon>
        <taxon>Embryophyta</taxon>
        <taxon>Tracheophyta</taxon>
        <taxon>Spermatophyta</taxon>
        <taxon>Magnoliopsida</taxon>
        <taxon>eudicotyledons</taxon>
        <taxon>Gunneridae</taxon>
        <taxon>Pentapetalae</taxon>
        <taxon>rosids</taxon>
        <taxon>fabids</taxon>
        <taxon>Fagales</taxon>
        <taxon>Fagaceae</taxon>
        <taxon>Castanea</taxon>
    </lineage>
</organism>
<dbReference type="Gene3D" id="1.10.246.220">
    <property type="match status" value="1"/>
</dbReference>
<comment type="caution">
    <text evidence="6">The sequence shown here is derived from an EMBL/GenBank/DDBJ whole genome shotgun (WGS) entry which is preliminary data.</text>
</comment>
<evidence type="ECO:0000259" key="4">
    <source>
        <dbReference type="PROSITE" id="PS50090"/>
    </source>
</evidence>
<dbReference type="PROSITE" id="PS50090">
    <property type="entry name" value="MYB_LIKE"/>
    <property type="match status" value="1"/>
</dbReference>
<keyword evidence="2" id="KW-0539">Nucleus</keyword>
<name>A0A8J4RM75_9ROSI</name>
<evidence type="ECO:0000256" key="1">
    <source>
        <dbReference type="ARBA" id="ARBA00004123"/>
    </source>
</evidence>
<dbReference type="SMART" id="SM00717">
    <property type="entry name" value="SANT"/>
    <property type="match status" value="1"/>
</dbReference>